<feature type="region of interest" description="Disordered" evidence="1">
    <location>
        <begin position="28"/>
        <end position="53"/>
    </location>
</feature>
<evidence type="ECO:0000313" key="3">
    <source>
        <dbReference type="WBParaSite" id="jg9152"/>
    </source>
</evidence>
<accession>A0A915ETL2</accession>
<reference evidence="3" key="1">
    <citation type="submission" date="2022-11" db="UniProtKB">
        <authorList>
            <consortium name="WormBaseParasite"/>
        </authorList>
    </citation>
    <scope>IDENTIFICATION</scope>
</reference>
<proteinExistence type="predicted"/>
<name>A0A915ETL2_9BILA</name>
<sequence length="71" mass="8022">MRRIRKLADVKDLKIQDFFGEDLSFAHEQNHGAANPGHAEAGGDTEGDQKEARMETTIWSSHSNLRIWRSG</sequence>
<organism evidence="2 3">
    <name type="scientific">Ditylenchus dipsaci</name>
    <dbReference type="NCBI Taxonomy" id="166011"/>
    <lineage>
        <taxon>Eukaryota</taxon>
        <taxon>Metazoa</taxon>
        <taxon>Ecdysozoa</taxon>
        <taxon>Nematoda</taxon>
        <taxon>Chromadorea</taxon>
        <taxon>Rhabditida</taxon>
        <taxon>Tylenchina</taxon>
        <taxon>Tylenchomorpha</taxon>
        <taxon>Sphaerularioidea</taxon>
        <taxon>Anguinidae</taxon>
        <taxon>Anguininae</taxon>
        <taxon>Ditylenchus</taxon>
    </lineage>
</organism>
<dbReference type="WBParaSite" id="jg9152">
    <property type="protein sequence ID" value="jg9152"/>
    <property type="gene ID" value="jg9152"/>
</dbReference>
<dbReference type="Proteomes" id="UP000887574">
    <property type="component" value="Unplaced"/>
</dbReference>
<evidence type="ECO:0000256" key="1">
    <source>
        <dbReference type="SAM" id="MobiDB-lite"/>
    </source>
</evidence>
<keyword evidence="2" id="KW-1185">Reference proteome</keyword>
<dbReference type="AlphaFoldDB" id="A0A915ETL2"/>
<protein>
    <submittedName>
        <fullName evidence="3">Uncharacterized protein</fullName>
    </submittedName>
</protein>
<evidence type="ECO:0000313" key="2">
    <source>
        <dbReference type="Proteomes" id="UP000887574"/>
    </source>
</evidence>